<dbReference type="Proteomes" id="UP001596455">
    <property type="component" value="Unassembled WGS sequence"/>
</dbReference>
<reference evidence="3" key="1">
    <citation type="journal article" date="2019" name="Int. J. Syst. Evol. Microbiol.">
        <title>The Global Catalogue of Microorganisms (GCM) 10K type strain sequencing project: providing services to taxonomists for standard genome sequencing and annotation.</title>
        <authorList>
            <consortium name="The Broad Institute Genomics Platform"/>
            <consortium name="The Broad Institute Genome Sequencing Center for Infectious Disease"/>
            <person name="Wu L."/>
            <person name="Ma J."/>
        </authorList>
    </citation>
    <scope>NUCLEOTIDE SEQUENCE [LARGE SCALE GENOMIC DNA]</scope>
    <source>
        <strain evidence="3">JCM 1490</strain>
    </source>
</reference>
<keyword evidence="1" id="KW-1133">Transmembrane helix</keyword>
<evidence type="ECO:0000313" key="3">
    <source>
        <dbReference type="Proteomes" id="UP001596455"/>
    </source>
</evidence>
<organism evidence="2 3">
    <name type="scientific">Georgenia alba</name>
    <dbReference type="NCBI Taxonomy" id="2233858"/>
    <lineage>
        <taxon>Bacteria</taxon>
        <taxon>Bacillati</taxon>
        <taxon>Actinomycetota</taxon>
        <taxon>Actinomycetes</taxon>
        <taxon>Micrococcales</taxon>
        <taxon>Bogoriellaceae</taxon>
        <taxon>Georgenia</taxon>
    </lineage>
</organism>
<proteinExistence type="predicted"/>
<dbReference type="RefSeq" id="WP_382396467.1">
    <property type="nucleotide sequence ID" value="NZ_JBHTCQ010000004.1"/>
</dbReference>
<evidence type="ECO:0000256" key="1">
    <source>
        <dbReference type="SAM" id="Phobius"/>
    </source>
</evidence>
<feature type="transmembrane region" description="Helical" evidence="1">
    <location>
        <begin position="90"/>
        <end position="113"/>
    </location>
</feature>
<accession>A0ABW2QG69</accession>
<feature type="transmembrane region" description="Helical" evidence="1">
    <location>
        <begin position="60"/>
        <end position="83"/>
    </location>
</feature>
<comment type="caution">
    <text evidence="2">The sequence shown here is derived from an EMBL/GenBank/DDBJ whole genome shotgun (WGS) entry which is preliminary data.</text>
</comment>
<name>A0ABW2QG69_9MICO</name>
<dbReference type="EMBL" id="JBHTCQ010000004">
    <property type="protein sequence ID" value="MFC7406942.1"/>
    <property type="molecule type" value="Genomic_DNA"/>
</dbReference>
<evidence type="ECO:0000313" key="2">
    <source>
        <dbReference type="EMBL" id="MFC7406942.1"/>
    </source>
</evidence>
<protein>
    <submittedName>
        <fullName evidence="2">Uncharacterized protein</fullName>
    </submittedName>
</protein>
<keyword evidence="3" id="KW-1185">Reference proteome</keyword>
<keyword evidence="1" id="KW-0812">Transmembrane</keyword>
<sequence>MAQGERLALTRRRASWFLLLTVPLAGVASFYLLVVTTIAWCGISGCSGGGYGLVSDPDEVLATLASVFAGLLWFAALAIPPWLRPARSRLLLAALVGVALAVVVLLWGTAGFARA</sequence>
<feature type="transmembrane region" description="Helical" evidence="1">
    <location>
        <begin position="16"/>
        <end position="40"/>
    </location>
</feature>
<keyword evidence="1" id="KW-0472">Membrane</keyword>
<gene>
    <name evidence="2" type="ORF">ACFQQL_17610</name>
</gene>